<accession>A0A6J6JRE3</accession>
<dbReference type="EMBL" id="CAEZVT010000121">
    <property type="protein sequence ID" value="CAB4639652.1"/>
    <property type="molecule type" value="Genomic_DNA"/>
</dbReference>
<name>A0A6J6JRE3_9ZZZZ</name>
<protein>
    <submittedName>
        <fullName evidence="2">Unannotated protein</fullName>
    </submittedName>
</protein>
<sequence>MANANAAGPIPTTATTAMAIARSAELAVARCAKAAIAARPNNASNEVSSRPTEDVSPKSNFTPAPTKANASAKRATIQSPREALAPGVRSEIRASTKTGTVIKSPNERASKPKPKNGSIQLASSALGAPTPGLSNIDSVWDEAIRSKASGTNHTTVRPVVKSNGISFLGLIIARLTIKTSSAKPNTGELAATNASKIPDRPTCDQVETNDPGLEIPREATLAIERTRYGRSVIATT</sequence>
<reference evidence="2" key="1">
    <citation type="submission" date="2020-05" db="EMBL/GenBank/DDBJ databases">
        <authorList>
            <person name="Chiriac C."/>
            <person name="Salcher M."/>
            <person name="Ghai R."/>
            <person name="Kavagutti S V."/>
        </authorList>
    </citation>
    <scope>NUCLEOTIDE SEQUENCE</scope>
</reference>
<evidence type="ECO:0000256" key="1">
    <source>
        <dbReference type="SAM" id="MobiDB-lite"/>
    </source>
</evidence>
<feature type="region of interest" description="Disordered" evidence="1">
    <location>
        <begin position="38"/>
        <end position="126"/>
    </location>
</feature>
<proteinExistence type="predicted"/>
<organism evidence="2">
    <name type="scientific">freshwater metagenome</name>
    <dbReference type="NCBI Taxonomy" id="449393"/>
    <lineage>
        <taxon>unclassified sequences</taxon>
        <taxon>metagenomes</taxon>
        <taxon>ecological metagenomes</taxon>
    </lineage>
</organism>
<gene>
    <name evidence="2" type="ORF">UFOPK2131_00836</name>
</gene>
<evidence type="ECO:0000313" key="2">
    <source>
        <dbReference type="EMBL" id="CAB4639652.1"/>
    </source>
</evidence>
<dbReference type="AlphaFoldDB" id="A0A6J6JRE3"/>
<feature type="compositionally biased region" description="Polar residues" evidence="1">
    <location>
        <begin position="93"/>
        <end position="103"/>
    </location>
</feature>